<evidence type="ECO:0000256" key="2">
    <source>
        <dbReference type="ARBA" id="ARBA00012438"/>
    </source>
</evidence>
<evidence type="ECO:0000259" key="11">
    <source>
        <dbReference type="PROSITE" id="PS01124"/>
    </source>
</evidence>
<dbReference type="InterPro" id="IPR003594">
    <property type="entry name" value="HATPase_dom"/>
</dbReference>
<comment type="caution">
    <text evidence="14">The sequence shown here is derived from an EMBL/GenBank/DDBJ whole genome shotgun (WGS) entry which is preliminary data.</text>
</comment>
<protein>
    <recommendedName>
        <fullName evidence="2">histidine kinase</fullName>
        <ecNumber evidence="2">2.7.13.3</ecNumber>
    </recommendedName>
</protein>
<dbReference type="InterPro" id="IPR001789">
    <property type="entry name" value="Sig_transdc_resp-reg_receiver"/>
</dbReference>
<dbReference type="Gene3D" id="2.60.40.10">
    <property type="entry name" value="Immunoglobulins"/>
    <property type="match status" value="1"/>
</dbReference>
<evidence type="ECO:0000256" key="4">
    <source>
        <dbReference type="ARBA" id="ARBA00022679"/>
    </source>
</evidence>
<organism evidence="14 15">
    <name type="scientific">Aliikangiella coralliicola</name>
    <dbReference type="NCBI Taxonomy" id="2592383"/>
    <lineage>
        <taxon>Bacteria</taxon>
        <taxon>Pseudomonadati</taxon>
        <taxon>Pseudomonadota</taxon>
        <taxon>Gammaproteobacteria</taxon>
        <taxon>Oceanospirillales</taxon>
        <taxon>Pleioneaceae</taxon>
        <taxon>Aliikangiella</taxon>
    </lineage>
</organism>
<dbReference type="SUPFAM" id="SSF46689">
    <property type="entry name" value="Homeodomain-like"/>
    <property type="match status" value="1"/>
</dbReference>
<evidence type="ECO:0000259" key="13">
    <source>
        <dbReference type="PROSITE" id="PS50110"/>
    </source>
</evidence>
<dbReference type="Pfam" id="PF07495">
    <property type="entry name" value="Y_Y_Y"/>
    <property type="match status" value="1"/>
</dbReference>
<feature type="modified residue" description="4-aspartylphosphate" evidence="8">
    <location>
        <position position="1156"/>
    </location>
</feature>
<dbReference type="PANTHER" id="PTHR43547:SF2">
    <property type="entry name" value="HYBRID SIGNAL TRANSDUCTION HISTIDINE KINASE C"/>
    <property type="match status" value="1"/>
</dbReference>
<evidence type="ECO:0000256" key="7">
    <source>
        <dbReference type="ARBA" id="ARBA00023163"/>
    </source>
</evidence>
<dbReference type="Proteomes" id="UP000315439">
    <property type="component" value="Unassembled WGS sequence"/>
</dbReference>
<evidence type="ECO:0000313" key="15">
    <source>
        <dbReference type="Proteomes" id="UP000315439"/>
    </source>
</evidence>
<dbReference type="Gene3D" id="2.130.10.10">
    <property type="entry name" value="YVTN repeat-like/Quinoprotein amine dehydrogenase"/>
    <property type="match status" value="2"/>
</dbReference>
<feature type="signal peptide" evidence="10">
    <location>
        <begin position="1"/>
        <end position="22"/>
    </location>
</feature>
<dbReference type="FunFam" id="3.30.565.10:FF:000006">
    <property type="entry name" value="Sensor histidine kinase WalK"/>
    <property type="match status" value="1"/>
</dbReference>
<dbReference type="Pfam" id="PF12833">
    <property type="entry name" value="HTH_18"/>
    <property type="match status" value="1"/>
</dbReference>
<dbReference type="SUPFAM" id="SSF55874">
    <property type="entry name" value="ATPase domain of HSP90 chaperone/DNA topoisomerase II/histidine kinase"/>
    <property type="match status" value="1"/>
</dbReference>
<dbReference type="CDD" id="cd00075">
    <property type="entry name" value="HATPase"/>
    <property type="match status" value="1"/>
</dbReference>
<gene>
    <name evidence="14" type="ORF">FLL46_11175</name>
</gene>
<evidence type="ECO:0000313" key="14">
    <source>
        <dbReference type="EMBL" id="TQV87932.1"/>
    </source>
</evidence>
<name>A0A545UEN4_9GAMM</name>
<dbReference type="Pfam" id="PF00072">
    <property type="entry name" value="Response_reg"/>
    <property type="match status" value="1"/>
</dbReference>
<dbReference type="InterPro" id="IPR009057">
    <property type="entry name" value="Homeodomain-like_sf"/>
</dbReference>
<dbReference type="Pfam" id="PF00512">
    <property type="entry name" value="HisKA"/>
    <property type="match status" value="1"/>
</dbReference>
<dbReference type="InterPro" id="IPR005467">
    <property type="entry name" value="His_kinase_dom"/>
</dbReference>
<sequence length="1366" mass="154356">MTKNTLRQIASLFLVISFSATANNPRFRSLDINDGLPFNSVRSLATDHLGYIWIGTELGLASFDGYTLQKYLADKNNPNSIADPYILDIELDSNNNLWVTSGENGLSRYNRATDNFTVFRHDPQNSNSLSANTINALQHDDNGILWVATQNGLDRFDTLNNQFTHYSHDESNLESLPSNRIRTLAKAQSGELYIGSSKGLSYFHAETNSFKTVKLKEGNQPVVRTISEDGNGKLWLGTHQGLYTYDPATATSSKFEIDSVKYVLSSLIDSENNIWIGTFQNGIYRIDESKKIINFRSDKSNAHSLTDNAIISLLQDHSGMIWAGSYTAGVNYFDPLTIEFGSFDNSINSFHCLPSNDFRSVYPINNEVVWLGTDSGLVKLNLNEKSCSKLQHDSNDNNTISHDEIYAISKGSDETYWLGTSDGLDKLHSEDDKITRYGHLFDEAAIFKIINLQDSLLLAADNGLYKFNKSSETARRISYQDGKIFDQNINTVSIDSNGTVWIASSAGLYYADSQLDSVEQAPVSIKELKDKAIRSLSIDQEENIWLTYDGEGLYLYERNSGKLQAVGNSMGLYLNHGFSGLFNDQSHNIWMLTKTQGLYKIDPVEKSFINYKAADGLHSELFNLGAFGQFPDGRLIFGGRTGLNIFHPEKISLNNTLPKVSITQLKKFGEPVTIEKSQAEKEAIADADEINLSYLDSNFGFDFIATHYPAPEKIQYAYLLEGLDNNWHYTNATNRGITYDGLNAGEYTFRLKAKSKNGIWSDDNVALRIYKTPAPWETWWAISLYIIALVLAIILIIRKRTQILAERAVALEKTVKQRTHELVLEKNKVEQLLSNKNEEFANVSHEFRTPLTLILGPIAQLLNTNKNPQELDRLNVIQRNGYRLLRMVDQLLNLETFRVKSITERIPQAIGKNIQLIAEAFIDLANEKNITIKIINREKINFEFTQDAMEKIVLNLLSNALKYTKPGGEIIIETLRKPGDGSQLNEYQIKVTDTGIGIPESKLDSIFERYNRVLNEYSEQVTGAGIGLALVKELVEAHHGRISVESTVGAGTTFTVSLPIIGEVDNLNIEANKNNEILAMELESIHNQFLPLSVSHEKYLSHNQHSTNILIIEDNPDMRRYIESCLSGIYNILVAKNGEEGVSLAKQEVPDLIISDIMMPKMDGYQVTRTIRQCEITNHIPIILLTARSDRESKLKGWYEKADEYLTKPFDLQELKLRISNLLNIRDILKKRLTETAFKEQPKTEIKDEQDIDTNKEIQQQEFIHHINSCLEGIFTNSELTVPQMAKAVKMSERQFFRKLKNITDMSPVEYLRRYRLEKAKDLLQAGKSANFSAYEVGFSSQSYFGRCFKAQFGISPGEFKKSAKT</sequence>
<dbReference type="Gene3D" id="1.10.287.130">
    <property type="match status" value="1"/>
</dbReference>
<dbReference type="RefSeq" id="WP_142893593.1">
    <property type="nucleotide sequence ID" value="NZ_ML660163.1"/>
</dbReference>
<dbReference type="InterPro" id="IPR036890">
    <property type="entry name" value="HATPase_C_sf"/>
</dbReference>
<dbReference type="PROSITE" id="PS50110">
    <property type="entry name" value="RESPONSE_REGULATORY"/>
    <property type="match status" value="1"/>
</dbReference>
<dbReference type="SMART" id="SM00342">
    <property type="entry name" value="HTH_ARAC"/>
    <property type="match status" value="1"/>
</dbReference>
<dbReference type="InterPro" id="IPR011123">
    <property type="entry name" value="Y_Y_Y"/>
</dbReference>
<dbReference type="SUPFAM" id="SSF52172">
    <property type="entry name" value="CheY-like"/>
    <property type="match status" value="1"/>
</dbReference>
<dbReference type="InterPro" id="IPR013783">
    <property type="entry name" value="Ig-like_fold"/>
</dbReference>
<dbReference type="InterPro" id="IPR015943">
    <property type="entry name" value="WD40/YVTN_repeat-like_dom_sf"/>
</dbReference>
<keyword evidence="6" id="KW-0805">Transcription regulation</keyword>
<evidence type="ECO:0000259" key="12">
    <source>
        <dbReference type="PROSITE" id="PS50109"/>
    </source>
</evidence>
<dbReference type="GO" id="GO:0000155">
    <property type="term" value="F:phosphorelay sensor kinase activity"/>
    <property type="evidence" value="ECO:0007669"/>
    <property type="project" value="InterPro"/>
</dbReference>
<keyword evidence="7" id="KW-0804">Transcription</keyword>
<feature type="domain" description="Response regulatory" evidence="13">
    <location>
        <begin position="1108"/>
        <end position="1223"/>
    </location>
</feature>
<evidence type="ECO:0000256" key="8">
    <source>
        <dbReference type="PROSITE-ProRule" id="PRU00169"/>
    </source>
</evidence>
<dbReference type="InterPro" id="IPR003661">
    <property type="entry name" value="HisK_dim/P_dom"/>
</dbReference>
<dbReference type="Gene3D" id="3.40.50.2300">
    <property type="match status" value="1"/>
</dbReference>
<dbReference type="GO" id="GO:0043565">
    <property type="term" value="F:sequence-specific DNA binding"/>
    <property type="evidence" value="ECO:0007669"/>
    <property type="project" value="InterPro"/>
</dbReference>
<dbReference type="SMART" id="SM00448">
    <property type="entry name" value="REC"/>
    <property type="match status" value="1"/>
</dbReference>
<dbReference type="PROSITE" id="PS01124">
    <property type="entry name" value="HTH_ARAC_FAMILY_2"/>
    <property type="match status" value="1"/>
</dbReference>
<reference evidence="14 15" key="1">
    <citation type="submission" date="2019-07" db="EMBL/GenBank/DDBJ databases">
        <title>Draft genome for Aliikangiella sp. M105.</title>
        <authorList>
            <person name="Wang G."/>
        </authorList>
    </citation>
    <scope>NUCLEOTIDE SEQUENCE [LARGE SCALE GENOMIC DNA]</scope>
    <source>
        <strain evidence="14 15">M105</strain>
    </source>
</reference>
<evidence type="ECO:0000256" key="3">
    <source>
        <dbReference type="ARBA" id="ARBA00022553"/>
    </source>
</evidence>
<dbReference type="InterPro" id="IPR018060">
    <property type="entry name" value="HTH_AraC"/>
</dbReference>
<keyword evidence="4" id="KW-0808">Transferase</keyword>
<dbReference type="InterPro" id="IPR011110">
    <property type="entry name" value="Reg_prop"/>
</dbReference>
<dbReference type="CDD" id="cd00082">
    <property type="entry name" value="HisKA"/>
    <property type="match status" value="1"/>
</dbReference>
<dbReference type="SMART" id="SM00388">
    <property type="entry name" value="HisKA"/>
    <property type="match status" value="1"/>
</dbReference>
<feature type="chain" id="PRO_5022029580" description="histidine kinase" evidence="10">
    <location>
        <begin position="23"/>
        <end position="1366"/>
    </location>
</feature>
<dbReference type="InterPro" id="IPR011006">
    <property type="entry name" value="CheY-like_superfamily"/>
</dbReference>
<dbReference type="SUPFAM" id="SSF63829">
    <property type="entry name" value="Calcium-dependent phosphotriesterase"/>
    <property type="match status" value="2"/>
</dbReference>
<comment type="catalytic activity">
    <reaction evidence="1">
        <text>ATP + protein L-histidine = ADP + protein N-phospho-L-histidine.</text>
        <dbReference type="EC" id="2.7.13.3"/>
    </reaction>
</comment>
<dbReference type="GO" id="GO:0005886">
    <property type="term" value="C:plasma membrane"/>
    <property type="evidence" value="ECO:0007669"/>
    <property type="project" value="UniProtKB-ARBA"/>
</dbReference>
<dbReference type="EC" id="2.7.13.3" evidence="2"/>
<feature type="transmembrane region" description="Helical" evidence="9">
    <location>
        <begin position="778"/>
        <end position="797"/>
    </location>
</feature>
<keyword evidence="10" id="KW-0732">Signal</keyword>
<evidence type="ECO:0000256" key="10">
    <source>
        <dbReference type="SAM" id="SignalP"/>
    </source>
</evidence>
<keyword evidence="15" id="KW-1185">Reference proteome</keyword>
<accession>A0A545UEN4</accession>
<keyword evidence="5" id="KW-0418">Kinase</keyword>
<dbReference type="Pfam" id="PF07494">
    <property type="entry name" value="Reg_prop"/>
    <property type="match status" value="2"/>
</dbReference>
<dbReference type="SMART" id="SM00387">
    <property type="entry name" value="HATPase_c"/>
    <property type="match status" value="1"/>
</dbReference>
<keyword evidence="3 8" id="KW-0597">Phosphoprotein</keyword>
<dbReference type="SUPFAM" id="SSF47384">
    <property type="entry name" value="Homodimeric domain of signal transducing histidine kinase"/>
    <property type="match status" value="1"/>
</dbReference>
<dbReference type="Pfam" id="PF02518">
    <property type="entry name" value="HATPase_c"/>
    <property type="match status" value="1"/>
</dbReference>
<keyword evidence="9" id="KW-0812">Transmembrane</keyword>
<evidence type="ECO:0000256" key="5">
    <source>
        <dbReference type="ARBA" id="ARBA00022777"/>
    </source>
</evidence>
<dbReference type="Gene3D" id="3.30.565.10">
    <property type="entry name" value="Histidine kinase-like ATPase, C-terminal domain"/>
    <property type="match status" value="1"/>
</dbReference>
<feature type="domain" description="Histidine kinase" evidence="12">
    <location>
        <begin position="842"/>
        <end position="1062"/>
    </location>
</feature>
<dbReference type="InterPro" id="IPR004358">
    <property type="entry name" value="Sig_transdc_His_kin-like_C"/>
</dbReference>
<dbReference type="EMBL" id="VIKS01000006">
    <property type="protein sequence ID" value="TQV87932.1"/>
    <property type="molecule type" value="Genomic_DNA"/>
</dbReference>
<dbReference type="InterPro" id="IPR036097">
    <property type="entry name" value="HisK_dim/P_sf"/>
</dbReference>
<keyword evidence="9" id="KW-1133">Transmembrane helix</keyword>
<dbReference type="PANTHER" id="PTHR43547">
    <property type="entry name" value="TWO-COMPONENT HISTIDINE KINASE"/>
    <property type="match status" value="1"/>
</dbReference>
<proteinExistence type="predicted"/>
<dbReference type="OrthoDB" id="9772100at2"/>
<dbReference type="PROSITE" id="PS50109">
    <property type="entry name" value="HIS_KIN"/>
    <property type="match status" value="1"/>
</dbReference>
<evidence type="ECO:0000256" key="1">
    <source>
        <dbReference type="ARBA" id="ARBA00000085"/>
    </source>
</evidence>
<keyword evidence="9" id="KW-0472">Membrane</keyword>
<evidence type="ECO:0000256" key="9">
    <source>
        <dbReference type="SAM" id="Phobius"/>
    </source>
</evidence>
<feature type="domain" description="HTH araC/xylS-type" evidence="11">
    <location>
        <begin position="1265"/>
        <end position="1363"/>
    </location>
</feature>
<dbReference type="GO" id="GO:0003700">
    <property type="term" value="F:DNA-binding transcription factor activity"/>
    <property type="evidence" value="ECO:0007669"/>
    <property type="project" value="InterPro"/>
</dbReference>
<dbReference type="PRINTS" id="PR00344">
    <property type="entry name" value="BCTRLSENSOR"/>
</dbReference>
<evidence type="ECO:0000256" key="6">
    <source>
        <dbReference type="ARBA" id="ARBA00023015"/>
    </source>
</evidence>
<dbReference type="Gene3D" id="1.10.10.60">
    <property type="entry name" value="Homeodomain-like"/>
    <property type="match status" value="2"/>
</dbReference>